<feature type="transmembrane region" description="Helical" evidence="2">
    <location>
        <begin position="127"/>
        <end position="151"/>
    </location>
</feature>
<evidence type="ECO:0000313" key="3">
    <source>
        <dbReference type="EMBL" id="KAJ4429750.1"/>
    </source>
</evidence>
<evidence type="ECO:0000256" key="2">
    <source>
        <dbReference type="SAM" id="Phobius"/>
    </source>
</evidence>
<comment type="caution">
    <text evidence="3">The sequence shown here is derived from an EMBL/GenBank/DDBJ whole genome shotgun (WGS) entry which is preliminary data.</text>
</comment>
<dbReference type="EMBL" id="JAJSOF020000033">
    <property type="protein sequence ID" value="KAJ4429750.1"/>
    <property type="molecule type" value="Genomic_DNA"/>
</dbReference>
<keyword evidence="2" id="KW-0812">Transmembrane</keyword>
<accession>A0ABQ8S7N4</accession>
<feature type="region of interest" description="Disordered" evidence="1">
    <location>
        <begin position="242"/>
        <end position="276"/>
    </location>
</feature>
<protein>
    <submittedName>
        <fullName evidence="3">Uncharacterized protein</fullName>
    </submittedName>
</protein>
<proteinExistence type="predicted"/>
<keyword evidence="2" id="KW-1133">Transmembrane helix</keyword>
<dbReference type="Proteomes" id="UP001148838">
    <property type="component" value="Unassembled WGS sequence"/>
</dbReference>
<evidence type="ECO:0000256" key="1">
    <source>
        <dbReference type="SAM" id="MobiDB-lite"/>
    </source>
</evidence>
<name>A0ABQ8S7N4_PERAM</name>
<organism evidence="3 4">
    <name type="scientific">Periplaneta americana</name>
    <name type="common">American cockroach</name>
    <name type="synonym">Blatta americana</name>
    <dbReference type="NCBI Taxonomy" id="6978"/>
    <lineage>
        <taxon>Eukaryota</taxon>
        <taxon>Metazoa</taxon>
        <taxon>Ecdysozoa</taxon>
        <taxon>Arthropoda</taxon>
        <taxon>Hexapoda</taxon>
        <taxon>Insecta</taxon>
        <taxon>Pterygota</taxon>
        <taxon>Neoptera</taxon>
        <taxon>Polyneoptera</taxon>
        <taxon>Dictyoptera</taxon>
        <taxon>Blattodea</taxon>
        <taxon>Blattoidea</taxon>
        <taxon>Blattidae</taxon>
        <taxon>Blattinae</taxon>
        <taxon>Periplaneta</taxon>
    </lineage>
</organism>
<sequence>MLCDESECVQNRELQNNVYNQFRFYRLKNIRQGRPSDRIFDFQPVITYDLQARQNTRRTSSYMKPTFSEYTKRVTKLKDIYFVLLKNVWGRTRKKPNQVFSASWNRSRAPERNSGSARKFFSRLTYVGGYIIIIIIIIIIITIINIIIIILSDNQFRAEYVSIIRSIIATVLKIMTSSFRSGLADGSHKRIDVTVFENKSKVHIIDPTIGFVGCQPQCIFYSFFSLPPLFITPPFYLKRHLQSQPTDDDDGRCVSDRQEQRQNPSEEDKVEEDWQL</sequence>
<keyword evidence="2" id="KW-0472">Membrane</keyword>
<reference evidence="3 4" key="1">
    <citation type="journal article" date="2022" name="Allergy">
        <title>Genome assembly and annotation of Periplaneta americana reveal a comprehensive cockroach allergen profile.</title>
        <authorList>
            <person name="Wang L."/>
            <person name="Xiong Q."/>
            <person name="Saelim N."/>
            <person name="Wang L."/>
            <person name="Nong W."/>
            <person name="Wan A.T."/>
            <person name="Shi M."/>
            <person name="Liu X."/>
            <person name="Cao Q."/>
            <person name="Hui J.H.L."/>
            <person name="Sookrung N."/>
            <person name="Leung T.F."/>
            <person name="Tungtrongchitr A."/>
            <person name="Tsui S.K.W."/>
        </authorList>
    </citation>
    <scope>NUCLEOTIDE SEQUENCE [LARGE SCALE GENOMIC DNA]</scope>
    <source>
        <strain evidence="3">PWHHKU_190912</strain>
    </source>
</reference>
<gene>
    <name evidence="3" type="ORF">ANN_21954</name>
</gene>
<keyword evidence="4" id="KW-1185">Reference proteome</keyword>
<feature type="compositionally biased region" description="Basic and acidic residues" evidence="1">
    <location>
        <begin position="251"/>
        <end position="267"/>
    </location>
</feature>
<evidence type="ECO:0000313" key="4">
    <source>
        <dbReference type="Proteomes" id="UP001148838"/>
    </source>
</evidence>